<dbReference type="InterPro" id="IPR016166">
    <property type="entry name" value="FAD-bd_PCMH"/>
</dbReference>
<evidence type="ECO:0000256" key="4">
    <source>
        <dbReference type="ARBA" id="ARBA00023002"/>
    </source>
</evidence>
<comment type="similarity">
    <text evidence="1">Belongs to the oxygen-dependent FAD-linked oxidoreductase family.</text>
</comment>
<feature type="domain" description="FAD-binding PCMH-type" evidence="6">
    <location>
        <begin position="63"/>
        <end position="234"/>
    </location>
</feature>
<proteinExistence type="inferred from homology"/>
<keyword evidence="4" id="KW-0560">Oxidoreductase</keyword>
<dbReference type="Gene3D" id="3.30.43.10">
    <property type="entry name" value="Uridine Diphospho-n-acetylenolpyruvylglucosamine Reductase, domain 2"/>
    <property type="match status" value="1"/>
</dbReference>
<dbReference type="InterPro" id="IPR036318">
    <property type="entry name" value="FAD-bd_PCMH-like_sf"/>
</dbReference>
<dbReference type="Gene3D" id="3.40.462.20">
    <property type="match status" value="1"/>
</dbReference>
<dbReference type="Gene3D" id="3.30.465.10">
    <property type="match status" value="1"/>
</dbReference>
<dbReference type="InterPro" id="IPR016167">
    <property type="entry name" value="FAD-bd_PCMH_sub1"/>
</dbReference>
<dbReference type="STRING" id="2025994.A0A2T3A076"/>
<dbReference type="OrthoDB" id="415825at2759"/>
<dbReference type="PANTHER" id="PTHR42973">
    <property type="entry name" value="BINDING OXIDOREDUCTASE, PUTATIVE (AFU_ORTHOLOGUE AFUA_1G17690)-RELATED"/>
    <property type="match status" value="1"/>
</dbReference>
<dbReference type="GO" id="GO:0071949">
    <property type="term" value="F:FAD binding"/>
    <property type="evidence" value="ECO:0007669"/>
    <property type="project" value="InterPro"/>
</dbReference>
<dbReference type="InterPro" id="IPR050416">
    <property type="entry name" value="FAD-linked_Oxidoreductase"/>
</dbReference>
<dbReference type="AlphaFoldDB" id="A0A2T3A076"/>
<keyword evidence="5" id="KW-0732">Signal</keyword>
<evidence type="ECO:0000313" key="8">
    <source>
        <dbReference type="Proteomes" id="UP000241462"/>
    </source>
</evidence>
<dbReference type="Pfam" id="PF08031">
    <property type="entry name" value="BBE"/>
    <property type="match status" value="1"/>
</dbReference>
<feature type="signal peptide" evidence="5">
    <location>
        <begin position="1"/>
        <end position="23"/>
    </location>
</feature>
<dbReference type="EMBL" id="KZ678530">
    <property type="protein sequence ID" value="PSR80433.1"/>
    <property type="molecule type" value="Genomic_DNA"/>
</dbReference>
<protein>
    <submittedName>
        <fullName evidence="7">FAD binding domain-containing protein</fullName>
    </submittedName>
</protein>
<dbReference type="Pfam" id="PF01565">
    <property type="entry name" value="FAD_binding_4"/>
    <property type="match status" value="1"/>
</dbReference>
<dbReference type="InterPro" id="IPR016169">
    <property type="entry name" value="FAD-bd_PCMH_sub2"/>
</dbReference>
<keyword evidence="8" id="KW-1185">Reference proteome</keyword>
<dbReference type="InterPro" id="IPR012951">
    <property type="entry name" value="BBE"/>
</dbReference>
<dbReference type="PROSITE" id="PS51257">
    <property type="entry name" value="PROKAR_LIPOPROTEIN"/>
    <property type="match status" value="1"/>
</dbReference>
<evidence type="ECO:0000256" key="1">
    <source>
        <dbReference type="ARBA" id="ARBA00005466"/>
    </source>
</evidence>
<name>A0A2T3A076_9PEZI</name>
<keyword evidence="2" id="KW-0285">Flavoprotein</keyword>
<evidence type="ECO:0000256" key="2">
    <source>
        <dbReference type="ARBA" id="ARBA00022630"/>
    </source>
</evidence>
<evidence type="ECO:0000259" key="6">
    <source>
        <dbReference type="PROSITE" id="PS51387"/>
    </source>
</evidence>
<dbReference type="PANTHER" id="PTHR42973:SF7">
    <property type="entry name" value="FAD-BINDING PCMH-TYPE DOMAIN-CONTAINING PROTEIN"/>
    <property type="match status" value="1"/>
</dbReference>
<keyword evidence="3" id="KW-0274">FAD</keyword>
<gene>
    <name evidence="7" type="ORF">BD289DRAFT_374024</name>
</gene>
<organism evidence="7 8">
    <name type="scientific">Coniella lustricola</name>
    <dbReference type="NCBI Taxonomy" id="2025994"/>
    <lineage>
        <taxon>Eukaryota</taxon>
        <taxon>Fungi</taxon>
        <taxon>Dikarya</taxon>
        <taxon>Ascomycota</taxon>
        <taxon>Pezizomycotina</taxon>
        <taxon>Sordariomycetes</taxon>
        <taxon>Sordariomycetidae</taxon>
        <taxon>Diaporthales</taxon>
        <taxon>Schizoparmaceae</taxon>
        <taxon>Coniella</taxon>
    </lineage>
</organism>
<dbReference type="Proteomes" id="UP000241462">
    <property type="component" value="Unassembled WGS sequence"/>
</dbReference>
<dbReference type="SUPFAM" id="SSF56176">
    <property type="entry name" value="FAD-binding/transporter-associated domain-like"/>
    <property type="match status" value="1"/>
</dbReference>
<evidence type="ECO:0000256" key="3">
    <source>
        <dbReference type="ARBA" id="ARBA00022827"/>
    </source>
</evidence>
<dbReference type="InterPro" id="IPR006094">
    <property type="entry name" value="Oxid_FAD_bind_N"/>
</dbReference>
<dbReference type="GO" id="GO:0016491">
    <property type="term" value="F:oxidoreductase activity"/>
    <property type="evidence" value="ECO:0007669"/>
    <property type="project" value="UniProtKB-KW"/>
</dbReference>
<feature type="chain" id="PRO_5015426088" evidence="5">
    <location>
        <begin position="24"/>
        <end position="477"/>
    </location>
</feature>
<dbReference type="InParanoid" id="A0A2T3A076"/>
<sequence>MRQRRRFSWACACLLSLGQGCGGTQPTASQSAICAALSSNQTLLSANATVQCGGQDGRWSDYAAPQPGAVVTVGAEDDIATLVRLANALEVPFLLQSGANGWADTFALDTRGLVLDVSQLKDVAFNEARSQVAFQAGVLIEDLVAAAWQNNARVATGTCNCVSVLGAGLGGGLGRGAGLYGLGLDQLLAVHYVDAEGRQRTVTNASDADLWWAIKGAGPNFGLVTSVVYQSYAVAQADNTAWTGLLYFNDSAIEDIVGAIDRLALEPEMQLDFYFTQGLVAVLPFYLGDEATGRAKFASVLDIGPELDATAVTSYDAWNAAGDAFCAKGGRKPSYEANLQTLDPTAWRQVWDAYSLFYETYAEANLTTLLTECYSTAKMQEIGSAESAYPWRDIKCYSIVIPWYTSEALDAAANAFGQEVRSILSASSGTDAFSAYINFAHGDETLAEVYGDSLSRLQTLKKTYDPNGRLNQWFPLS</sequence>
<evidence type="ECO:0000313" key="7">
    <source>
        <dbReference type="EMBL" id="PSR80433.1"/>
    </source>
</evidence>
<dbReference type="PROSITE" id="PS51387">
    <property type="entry name" value="FAD_PCMH"/>
    <property type="match status" value="1"/>
</dbReference>
<accession>A0A2T3A076</accession>
<evidence type="ECO:0000256" key="5">
    <source>
        <dbReference type="SAM" id="SignalP"/>
    </source>
</evidence>
<reference evidence="7 8" key="1">
    <citation type="journal article" date="2018" name="Mycol. Prog.">
        <title>Coniella lustricola, a new species from submerged detritus.</title>
        <authorList>
            <person name="Raudabaugh D.B."/>
            <person name="Iturriaga T."/>
            <person name="Carver A."/>
            <person name="Mondo S."/>
            <person name="Pangilinan J."/>
            <person name="Lipzen A."/>
            <person name="He G."/>
            <person name="Amirebrahimi M."/>
            <person name="Grigoriev I.V."/>
            <person name="Miller A.N."/>
        </authorList>
    </citation>
    <scope>NUCLEOTIDE SEQUENCE [LARGE SCALE GENOMIC DNA]</scope>
    <source>
        <strain evidence="7 8">B22-T-1</strain>
    </source>
</reference>